<proteinExistence type="predicted"/>
<dbReference type="Proteomes" id="UP000291151">
    <property type="component" value="Chromosome"/>
</dbReference>
<name>A0A4P6UUT8_9BACL</name>
<sequence length="138" mass="16257">MIKLRGHHLFCLVGFRGMGYSEEFAENMKNIHEELRKNPKTLIQLIDGVDHICEKYPKYKEYHCLDQNIFDKDKQILDKLNLQVGQTLTWEEVENCIRKYVTPEDIDVICYRCSWRSHGLCKGGIQRILNGAGLWEIK</sequence>
<keyword evidence="2" id="KW-1185">Reference proteome</keyword>
<dbReference type="RefSeq" id="WP_208650696.1">
    <property type="nucleotide sequence ID" value="NZ_CP036528.1"/>
</dbReference>
<dbReference type="AlphaFoldDB" id="A0A4P6UUT8"/>
<gene>
    <name evidence="1" type="ORF">DKZ56_15070</name>
</gene>
<evidence type="ECO:0000313" key="1">
    <source>
        <dbReference type="EMBL" id="QBK27023.1"/>
    </source>
</evidence>
<dbReference type="KEGG" id="uth:DKZ56_15070"/>
<organism evidence="1 2">
    <name type="scientific">Ureibacillus thermophilus</name>
    <dbReference type="NCBI Taxonomy" id="367743"/>
    <lineage>
        <taxon>Bacteria</taxon>
        <taxon>Bacillati</taxon>
        <taxon>Bacillota</taxon>
        <taxon>Bacilli</taxon>
        <taxon>Bacillales</taxon>
        <taxon>Caryophanaceae</taxon>
        <taxon>Ureibacillus</taxon>
    </lineage>
</organism>
<dbReference type="Pfam" id="PF06935">
    <property type="entry name" value="DUF1284"/>
    <property type="match status" value="1"/>
</dbReference>
<accession>A0A4P6UUT8</accession>
<reference evidence="1 2" key="1">
    <citation type="submission" date="2019-02" db="EMBL/GenBank/DDBJ databases">
        <title>Ureibacillus thermophilus.</title>
        <authorList>
            <person name="Sunny J.S."/>
            <person name="Natarajan A."/>
            <person name="Saleena L.M."/>
        </authorList>
    </citation>
    <scope>NUCLEOTIDE SEQUENCE [LARGE SCALE GENOMIC DNA]</scope>
    <source>
        <strain evidence="1 2">LM102</strain>
    </source>
</reference>
<dbReference type="EMBL" id="CP036528">
    <property type="protein sequence ID" value="QBK27023.1"/>
    <property type="molecule type" value="Genomic_DNA"/>
</dbReference>
<dbReference type="InterPro" id="IPR009702">
    <property type="entry name" value="DUF1284"/>
</dbReference>
<protein>
    <submittedName>
        <fullName evidence="1">DUF1284 domain-containing protein</fullName>
    </submittedName>
</protein>
<evidence type="ECO:0000313" key="2">
    <source>
        <dbReference type="Proteomes" id="UP000291151"/>
    </source>
</evidence>